<evidence type="ECO:0000256" key="5">
    <source>
        <dbReference type="ARBA" id="ARBA00022533"/>
    </source>
</evidence>
<evidence type="ECO:0000313" key="12">
    <source>
        <dbReference type="Proteomes" id="UP001140091"/>
    </source>
</evidence>
<feature type="non-terminal residue" evidence="11">
    <location>
        <position position="1"/>
    </location>
</feature>
<dbReference type="EC" id="2.4.2.9" evidence="4"/>
<dbReference type="InterPro" id="IPR050054">
    <property type="entry name" value="UPRTase/APRTase"/>
</dbReference>
<dbReference type="CDD" id="cd06223">
    <property type="entry name" value="PRTases_typeI"/>
    <property type="match status" value="1"/>
</dbReference>
<proteinExistence type="inferred from homology"/>
<keyword evidence="5" id="KW-0021">Allosteric enzyme</keyword>
<keyword evidence="12" id="KW-1185">Reference proteome</keyword>
<organism evidence="11 12">
    <name type="scientific">Candolleomyces eurysporus</name>
    <dbReference type="NCBI Taxonomy" id="2828524"/>
    <lineage>
        <taxon>Eukaryota</taxon>
        <taxon>Fungi</taxon>
        <taxon>Dikarya</taxon>
        <taxon>Basidiomycota</taxon>
        <taxon>Agaricomycotina</taxon>
        <taxon>Agaricomycetes</taxon>
        <taxon>Agaricomycetidae</taxon>
        <taxon>Agaricales</taxon>
        <taxon>Agaricineae</taxon>
        <taxon>Psathyrellaceae</taxon>
        <taxon>Candolleomyces</taxon>
    </lineage>
</organism>
<keyword evidence="9" id="KW-0342">GTP-binding</keyword>
<evidence type="ECO:0000256" key="3">
    <source>
        <dbReference type="ARBA" id="ARBA00009516"/>
    </source>
</evidence>
<evidence type="ECO:0000256" key="8">
    <source>
        <dbReference type="ARBA" id="ARBA00022741"/>
    </source>
</evidence>
<keyword evidence="7" id="KW-0808">Transferase</keyword>
<evidence type="ECO:0000313" key="11">
    <source>
        <dbReference type="EMBL" id="KAJ2930208.1"/>
    </source>
</evidence>
<dbReference type="InterPro" id="IPR029057">
    <property type="entry name" value="PRTase-like"/>
</dbReference>
<evidence type="ECO:0000256" key="2">
    <source>
        <dbReference type="ARBA" id="ARBA00005180"/>
    </source>
</evidence>
<dbReference type="InterPro" id="IPR000836">
    <property type="entry name" value="PRTase_dom"/>
</dbReference>
<gene>
    <name evidence="11" type="ORF">H1R20_g6878</name>
</gene>
<keyword evidence="6" id="KW-0328">Glycosyltransferase</keyword>
<dbReference type="PANTHER" id="PTHR32315:SF4">
    <property type="entry name" value="URACIL PHOSPHORIBOSYLTRANSFERASE, CHLOROPLASTIC"/>
    <property type="match status" value="1"/>
</dbReference>
<dbReference type="GO" id="GO:0004845">
    <property type="term" value="F:uracil phosphoribosyltransferase activity"/>
    <property type="evidence" value="ECO:0007669"/>
    <property type="project" value="UniProtKB-EC"/>
</dbReference>
<comment type="caution">
    <text evidence="11">The sequence shown here is derived from an EMBL/GenBank/DDBJ whole genome shotgun (WGS) entry which is preliminary data.</text>
</comment>
<dbReference type="Proteomes" id="UP001140091">
    <property type="component" value="Unassembled WGS sequence"/>
</dbReference>
<dbReference type="PANTHER" id="PTHR32315">
    <property type="entry name" value="ADENINE PHOSPHORIBOSYLTRANSFERASE"/>
    <property type="match status" value="1"/>
</dbReference>
<comment type="cofactor">
    <cofactor evidence="1">
        <name>Mg(2+)</name>
        <dbReference type="ChEBI" id="CHEBI:18420"/>
    </cofactor>
</comment>
<dbReference type="SUPFAM" id="SSF53271">
    <property type="entry name" value="PRTase-like"/>
    <property type="match status" value="1"/>
</dbReference>
<dbReference type="Gene3D" id="3.40.50.2020">
    <property type="match status" value="1"/>
</dbReference>
<keyword evidence="8" id="KW-0547">Nucleotide-binding</keyword>
<name>A0A9W8JBV5_9AGAR</name>
<evidence type="ECO:0000256" key="1">
    <source>
        <dbReference type="ARBA" id="ARBA00001946"/>
    </source>
</evidence>
<dbReference type="EMBL" id="JANBPK010000847">
    <property type="protein sequence ID" value="KAJ2930208.1"/>
    <property type="molecule type" value="Genomic_DNA"/>
</dbReference>
<dbReference type="AlphaFoldDB" id="A0A9W8JBV5"/>
<dbReference type="GO" id="GO:0005525">
    <property type="term" value="F:GTP binding"/>
    <property type="evidence" value="ECO:0007669"/>
    <property type="project" value="UniProtKB-KW"/>
</dbReference>
<reference evidence="11" key="1">
    <citation type="submission" date="2022-06" db="EMBL/GenBank/DDBJ databases">
        <title>Genome Sequence of Candolleomyces eurysporus.</title>
        <authorList>
            <person name="Buettner E."/>
        </authorList>
    </citation>
    <scope>NUCLEOTIDE SEQUENCE</scope>
    <source>
        <strain evidence="11">VTCC 930004</strain>
    </source>
</reference>
<comment type="similarity">
    <text evidence="3">Belongs to the UPRTase family.</text>
</comment>
<evidence type="ECO:0000259" key="10">
    <source>
        <dbReference type="Pfam" id="PF14681"/>
    </source>
</evidence>
<protein>
    <recommendedName>
        <fullName evidence="4">uracil phosphoribosyltransferase</fullName>
        <ecNumber evidence="4">2.4.2.9</ecNumber>
    </recommendedName>
</protein>
<evidence type="ECO:0000256" key="4">
    <source>
        <dbReference type="ARBA" id="ARBA00011894"/>
    </source>
</evidence>
<comment type="pathway">
    <text evidence="2">Pyrimidine metabolism; UMP biosynthesis via salvage pathway; UMP from uracil: step 1/1.</text>
</comment>
<feature type="domain" description="Phosphoribosyltransferase" evidence="10">
    <location>
        <begin position="51"/>
        <end position="164"/>
    </location>
</feature>
<dbReference type="Pfam" id="PF14681">
    <property type="entry name" value="UPRTase"/>
    <property type="match status" value="1"/>
</dbReference>
<evidence type="ECO:0000256" key="6">
    <source>
        <dbReference type="ARBA" id="ARBA00022676"/>
    </source>
</evidence>
<accession>A0A9W8JBV5</accession>
<sequence length="186" mass="20775">MVTDDSSWTILWNYNQAPDWAHPHLASRIGDDRCSSGFTPFTLTILKSDSRLVGIVSVWRSLAVVFSSVERLLPSSAAPVYHLGLYREKVTLQPVEYYSKLPPSPPVDQVYLLDPLLATGGTVCAALTMINDWGIPVKNIKLLCVLASEEGLQRVQSEYPDLEVKNFPPVLLALYLIWRDSFGLLQ</sequence>
<dbReference type="OrthoDB" id="10257085at2759"/>
<evidence type="ECO:0000256" key="7">
    <source>
        <dbReference type="ARBA" id="ARBA00022679"/>
    </source>
</evidence>
<evidence type="ECO:0000256" key="9">
    <source>
        <dbReference type="ARBA" id="ARBA00023134"/>
    </source>
</evidence>